<dbReference type="AlphaFoldDB" id="A0A7E4ZS89"/>
<accession>A0A7E4ZS89</accession>
<protein>
    <submittedName>
        <fullName evidence="2">Uncharacterized protein</fullName>
    </submittedName>
</protein>
<reference evidence="2" key="2">
    <citation type="submission" date="2020-10" db="UniProtKB">
        <authorList>
            <consortium name="WormBaseParasite"/>
        </authorList>
    </citation>
    <scope>IDENTIFICATION</scope>
</reference>
<proteinExistence type="predicted"/>
<dbReference type="WBParaSite" id="Pan_g14082.t1">
    <property type="protein sequence ID" value="Pan_g14082.t1"/>
    <property type="gene ID" value="Pan_g14082"/>
</dbReference>
<keyword evidence="1" id="KW-1185">Reference proteome</keyword>
<evidence type="ECO:0000313" key="1">
    <source>
        <dbReference type="Proteomes" id="UP000492821"/>
    </source>
</evidence>
<name>A0A7E4ZS89_PANRE</name>
<reference evidence="1" key="1">
    <citation type="journal article" date="2013" name="Genetics">
        <title>The draft genome and transcriptome of Panagrellus redivivus are shaped by the harsh demands of a free-living lifestyle.</title>
        <authorList>
            <person name="Srinivasan J."/>
            <person name="Dillman A.R."/>
            <person name="Macchietto M.G."/>
            <person name="Heikkinen L."/>
            <person name="Lakso M."/>
            <person name="Fracchia K.M."/>
            <person name="Antoshechkin I."/>
            <person name="Mortazavi A."/>
            <person name="Wong G."/>
            <person name="Sternberg P.W."/>
        </authorList>
    </citation>
    <scope>NUCLEOTIDE SEQUENCE [LARGE SCALE GENOMIC DNA]</scope>
    <source>
        <strain evidence="1">MT8872</strain>
    </source>
</reference>
<sequence>MPPKVDKGIVDPSKVTNGVAQLCCYDWTCYGYRFDCGFAGDNGTVLFAQLKGHLRSPRPPWLVLPRQNHRTIRL</sequence>
<dbReference type="Proteomes" id="UP000492821">
    <property type="component" value="Unassembled WGS sequence"/>
</dbReference>
<organism evidence="1 2">
    <name type="scientific">Panagrellus redivivus</name>
    <name type="common">Microworm</name>
    <dbReference type="NCBI Taxonomy" id="6233"/>
    <lineage>
        <taxon>Eukaryota</taxon>
        <taxon>Metazoa</taxon>
        <taxon>Ecdysozoa</taxon>
        <taxon>Nematoda</taxon>
        <taxon>Chromadorea</taxon>
        <taxon>Rhabditida</taxon>
        <taxon>Tylenchina</taxon>
        <taxon>Panagrolaimomorpha</taxon>
        <taxon>Panagrolaimoidea</taxon>
        <taxon>Panagrolaimidae</taxon>
        <taxon>Panagrellus</taxon>
    </lineage>
</organism>
<evidence type="ECO:0000313" key="2">
    <source>
        <dbReference type="WBParaSite" id="Pan_g14082.t1"/>
    </source>
</evidence>